<comment type="caution">
    <text evidence="4">The sequence shown here is derived from an EMBL/GenBank/DDBJ whole genome shotgun (WGS) entry which is preliminary data.</text>
</comment>
<organism evidence="4 5">
    <name type="scientific">Panicum virgatum</name>
    <name type="common">Blackwell switchgrass</name>
    <dbReference type="NCBI Taxonomy" id="38727"/>
    <lineage>
        <taxon>Eukaryota</taxon>
        <taxon>Viridiplantae</taxon>
        <taxon>Streptophyta</taxon>
        <taxon>Embryophyta</taxon>
        <taxon>Tracheophyta</taxon>
        <taxon>Spermatophyta</taxon>
        <taxon>Magnoliopsida</taxon>
        <taxon>Liliopsida</taxon>
        <taxon>Poales</taxon>
        <taxon>Poaceae</taxon>
        <taxon>PACMAD clade</taxon>
        <taxon>Panicoideae</taxon>
        <taxon>Panicodae</taxon>
        <taxon>Paniceae</taxon>
        <taxon>Panicinae</taxon>
        <taxon>Panicum</taxon>
        <taxon>Panicum sect. Hiantes</taxon>
    </lineage>
</organism>
<evidence type="ECO:0000256" key="1">
    <source>
        <dbReference type="ARBA" id="ARBA00022801"/>
    </source>
</evidence>
<dbReference type="Pfam" id="PF01095">
    <property type="entry name" value="Pectinesterase"/>
    <property type="match status" value="1"/>
</dbReference>
<dbReference type="GO" id="GO:0042545">
    <property type="term" value="P:cell wall modification"/>
    <property type="evidence" value="ECO:0007669"/>
    <property type="project" value="InterPro"/>
</dbReference>
<gene>
    <name evidence="4" type="ORF">PVAP13_5KG073987</name>
</gene>
<keyword evidence="1" id="KW-0378">Hydrolase</keyword>
<reference evidence="4" key="1">
    <citation type="submission" date="2020-05" db="EMBL/GenBank/DDBJ databases">
        <title>WGS assembly of Panicum virgatum.</title>
        <authorList>
            <person name="Lovell J.T."/>
            <person name="Jenkins J."/>
            <person name="Shu S."/>
            <person name="Juenger T.E."/>
            <person name="Schmutz J."/>
        </authorList>
    </citation>
    <scope>NUCLEOTIDE SEQUENCE</scope>
    <source>
        <strain evidence="4">AP13</strain>
    </source>
</reference>
<dbReference type="GO" id="GO:0030599">
    <property type="term" value="F:pectinesterase activity"/>
    <property type="evidence" value="ECO:0007669"/>
    <property type="project" value="InterPro"/>
</dbReference>
<feature type="domain" description="Pectinesterase catalytic" evidence="3">
    <location>
        <begin position="53"/>
        <end position="84"/>
    </location>
</feature>
<feature type="compositionally biased region" description="Low complexity" evidence="2">
    <location>
        <begin position="28"/>
        <end position="38"/>
    </location>
</feature>
<proteinExistence type="predicted"/>
<dbReference type="EMBL" id="CM029045">
    <property type="protein sequence ID" value="KAG2595423.1"/>
    <property type="molecule type" value="Genomic_DNA"/>
</dbReference>
<name>A0A8T0SET0_PANVG</name>
<accession>A0A8T0SET0</accession>
<evidence type="ECO:0000313" key="4">
    <source>
        <dbReference type="EMBL" id="KAG2595423.1"/>
    </source>
</evidence>
<sequence>MISPPQQTHRKGAEENQRPSLQYKETQRSSLQSSLNNSTPPPACPFLLGTAVAKGTVDFIFGNTAAVLQGCNLRARRSLSNQSSI</sequence>
<dbReference type="AlphaFoldDB" id="A0A8T0SET0"/>
<evidence type="ECO:0000256" key="2">
    <source>
        <dbReference type="SAM" id="MobiDB-lite"/>
    </source>
</evidence>
<keyword evidence="5" id="KW-1185">Reference proteome</keyword>
<dbReference type="InterPro" id="IPR000070">
    <property type="entry name" value="Pectinesterase_cat"/>
</dbReference>
<evidence type="ECO:0000313" key="5">
    <source>
        <dbReference type="Proteomes" id="UP000823388"/>
    </source>
</evidence>
<dbReference type="InterPro" id="IPR012334">
    <property type="entry name" value="Pectin_lyas_fold"/>
</dbReference>
<dbReference type="Gene3D" id="2.160.20.10">
    <property type="entry name" value="Single-stranded right-handed beta-helix, Pectin lyase-like"/>
    <property type="match status" value="1"/>
</dbReference>
<feature type="region of interest" description="Disordered" evidence="2">
    <location>
        <begin position="1"/>
        <end position="44"/>
    </location>
</feature>
<evidence type="ECO:0000259" key="3">
    <source>
        <dbReference type="Pfam" id="PF01095"/>
    </source>
</evidence>
<dbReference type="Proteomes" id="UP000823388">
    <property type="component" value="Chromosome 5K"/>
</dbReference>
<protein>
    <recommendedName>
        <fullName evidence="3">Pectinesterase catalytic domain-containing protein</fullName>
    </recommendedName>
</protein>